<reference evidence="2" key="2">
    <citation type="journal article" date="2019" name="IMA Fungus">
        <title>Genome sequencing and comparison of five Tilletia species to identify candidate genes for the detection of regulated species infecting wheat.</title>
        <authorList>
            <person name="Nguyen H.D.T."/>
            <person name="Sultana T."/>
            <person name="Kesanakurti P."/>
            <person name="Hambleton S."/>
        </authorList>
    </citation>
    <scope>NUCLEOTIDE SEQUENCE</scope>
    <source>
        <strain evidence="2">DAOMC 236416</strain>
    </source>
</reference>
<dbReference type="SUPFAM" id="SSF81383">
    <property type="entry name" value="F-box domain"/>
    <property type="match status" value="1"/>
</dbReference>
<protein>
    <submittedName>
        <fullName evidence="2">Uncharacterized protein</fullName>
    </submittedName>
</protein>
<dbReference type="CDD" id="cd09917">
    <property type="entry name" value="F-box_SF"/>
    <property type="match status" value="1"/>
</dbReference>
<feature type="compositionally biased region" description="Low complexity" evidence="1">
    <location>
        <begin position="27"/>
        <end position="51"/>
    </location>
</feature>
<comment type="caution">
    <text evidence="2">The sequence shown here is derived from an EMBL/GenBank/DDBJ whole genome shotgun (WGS) entry which is preliminary data.</text>
</comment>
<dbReference type="InterPro" id="IPR001810">
    <property type="entry name" value="F-box_dom"/>
</dbReference>
<organism evidence="2 3">
    <name type="scientific">Tilletia indica</name>
    <dbReference type="NCBI Taxonomy" id="43049"/>
    <lineage>
        <taxon>Eukaryota</taxon>
        <taxon>Fungi</taxon>
        <taxon>Dikarya</taxon>
        <taxon>Basidiomycota</taxon>
        <taxon>Ustilaginomycotina</taxon>
        <taxon>Exobasidiomycetes</taxon>
        <taxon>Tilletiales</taxon>
        <taxon>Tilletiaceae</taxon>
        <taxon>Tilletia</taxon>
    </lineage>
</organism>
<dbReference type="InterPro" id="IPR036047">
    <property type="entry name" value="F-box-like_dom_sf"/>
</dbReference>
<proteinExistence type="predicted"/>
<dbReference type="Proteomes" id="UP000077521">
    <property type="component" value="Unassembled WGS sequence"/>
</dbReference>
<dbReference type="PROSITE" id="PS50181">
    <property type="entry name" value="FBOX"/>
    <property type="match status" value="1"/>
</dbReference>
<dbReference type="EMBL" id="LWDF02000154">
    <property type="protein sequence ID" value="KAE8255635.1"/>
    <property type="molecule type" value="Genomic_DNA"/>
</dbReference>
<dbReference type="SMART" id="SM00256">
    <property type="entry name" value="FBOX"/>
    <property type="match status" value="1"/>
</dbReference>
<reference evidence="2" key="1">
    <citation type="submission" date="2016-04" db="EMBL/GenBank/DDBJ databases">
        <authorList>
            <person name="Nguyen H.D."/>
            <person name="Samba Siva P."/>
            <person name="Cullis J."/>
            <person name="Levesque C.A."/>
            <person name="Hambleton S."/>
        </authorList>
    </citation>
    <scope>NUCLEOTIDE SEQUENCE</scope>
    <source>
        <strain evidence="2">DAOMC 236416</strain>
    </source>
</reference>
<evidence type="ECO:0000313" key="2">
    <source>
        <dbReference type="EMBL" id="KAE8255635.1"/>
    </source>
</evidence>
<sequence length="338" mass="37576">MSTSSQAPASAGISAGAPIDAQQVQELSPDPLLPSRPSTAVATSTPSSSSTFPFLKLPPELIKAILERCDDSTLLKLRHVCRRAKTIIDEDMTLDLFPFRYRPLANPPLTDEECEEIMYGERAHDPQSREPIDRNTITVNPALQKLRWSAQDGWTEARLGSRLRASDDPESAYSFTEPWLEVDNPGYQPSKLVSRFKVKDFPWVLDETATCPPIWSLEVILAFEVTSKPFVAMVVGKKGTDNGGGGGYVRHQESPQPVLVRDVIGALADLARRCDHVWPRDDPYQGPEDDRVPLNFDTAPLLQGGRSNTVALVYDHVDMTYLTESLKNVANFARLFFH</sequence>
<feature type="compositionally biased region" description="Low complexity" evidence="1">
    <location>
        <begin position="7"/>
        <end position="19"/>
    </location>
</feature>
<gene>
    <name evidence="2" type="ORF">A4X13_0g2975</name>
</gene>
<keyword evidence="3" id="KW-1185">Reference proteome</keyword>
<feature type="region of interest" description="Disordered" evidence="1">
    <location>
        <begin position="1"/>
        <end position="51"/>
    </location>
</feature>
<evidence type="ECO:0000313" key="3">
    <source>
        <dbReference type="Proteomes" id="UP000077521"/>
    </source>
</evidence>
<name>A0A177TB46_9BASI</name>
<dbReference type="Pfam" id="PF00646">
    <property type="entry name" value="F-box"/>
    <property type="match status" value="1"/>
</dbReference>
<accession>A0A177TB46</accession>
<evidence type="ECO:0000256" key="1">
    <source>
        <dbReference type="SAM" id="MobiDB-lite"/>
    </source>
</evidence>
<dbReference type="AlphaFoldDB" id="A0A177TB46"/>